<organism evidence="2 3">
    <name type="scientific">Tilletiaria anomala (strain ATCC 24038 / CBS 436.72 / UBC 951)</name>
    <dbReference type="NCBI Taxonomy" id="1037660"/>
    <lineage>
        <taxon>Eukaryota</taxon>
        <taxon>Fungi</taxon>
        <taxon>Dikarya</taxon>
        <taxon>Basidiomycota</taxon>
        <taxon>Ustilaginomycotina</taxon>
        <taxon>Exobasidiomycetes</taxon>
        <taxon>Georgefischeriales</taxon>
        <taxon>Tilletiariaceae</taxon>
        <taxon>Tilletiaria</taxon>
    </lineage>
</organism>
<dbReference type="RefSeq" id="XP_013240863.1">
    <property type="nucleotide sequence ID" value="XM_013385409.1"/>
</dbReference>
<protein>
    <submittedName>
        <fullName evidence="2">Uncharacterized protein</fullName>
    </submittedName>
</protein>
<comment type="caution">
    <text evidence="2">The sequence shown here is derived from an EMBL/GenBank/DDBJ whole genome shotgun (WGS) entry which is preliminary data.</text>
</comment>
<accession>A0A066VF63</accession>
<dbReference type="Proteomes" id="UP000027361">
    <property type="component" value="Unassembled WGS sequence"/>
</dbReference>
<dbReference type="HOGENOM" id="CLU_1518897_0_0_1"/>
<proteinExistence type="predicted"/>
<sequence>MNMISGLFTKMLIRPPRGAAWSSPRQGEFGSPVSESRFLSSNPGANQRSSRILTYHRGFHQLLNAPETRKLHGSARAAKIKSNSAESQLRGVNMSHLETAASAASSTIPYSYVCTYIEYSSGEPRISPAKGALSQQPCCFSWWNFGVSQFIPLRWIHNPPCRTMLIVRDIVRADLVR</sequence>
<dbReference type="EMBL" id="JMSN01000111">
    <property type="protein sequence ID" value="KDN38938.1"/>
    <property type="molecule type" value="Genomic_DNA"/>
</dbReference>
<dbReference type="InParanoid" id="A0A066VF63"/>
<keyword evidence="3" id="KW-1185">Reference proteome</keyword>
<feature type="compositionally biased region" description="Polar residues" evidence="1">
    <location>
        <begin position="33"/>
        <end position="45"/>
    </location>
</feature>
<dbReference type="GeneID" id="25261992"/>
<evidence type="ECO:0000313" key="3">
    <source>
        <dbReference type="Proteomes" id="UP000027361"/>
    </source>
</evidence>
<feature type="region of interest" description="Disordered" evidence="1">
    <location>
        <begin position="19"/>
        <end position="45"/>
    </location>
</feature>
<evidence type="ECO:0000313" key="2">
    <source>
        <dbReference type="EMBL" id="KDN38938.1"/>
    </source>
</evidence>
<name>A0A066VF63_TILAU</name>
<evidence type="ECO:0000256" key="1">
    <source>
        <dbReference type="SAM" id="MobiDB-lite"/>
    </source>
</evidence>
<gene>
    <name evidence="2" type="ORF">K437DRAFT_19079</name>
</gene>
<dbReference type="AlphaFoldDB" id="A0A066VF63"/>
<reference evidence="2 3" key="1">
    <citation type="submission" date="2014-05" db="EMBL/GenBank/DDBJ databases">
        <title>Draft genome sequence of a rare smut relative, Tilletiaria anomala UBC 951.</title>
        <authorList>
            <consortium name="DOE Joint Genome Institute"/>
            <person name="Toome M."/>
            <person name="Kuo A."/>
            <person name="Henrissat B."/>
            <person name="Lipzen A."/>
            <person name="Tritt A."/>
            <person name="Yoshinaga Y."/>
            <person name="Zane M."/>
            <person name="Barry K."/>
            <person name="Grigoriev I.V."/>
            <person name="Spatafora J.W."/>
            <person name="Aimea M.C."/>
        </authorList>
    </citation>
    <scope>NUCLEOTIDE SEQUENCE [LARGE SCALE GENOMIC DNA]</scope>
    <source>
        <strain evidence="2 3">UBC 951</strain>
    </source>
</reference>